<organism evidence="1 2">
    <name type="scientific">Clonostachys chloroleuca</name>
    <dbReference type="NCBI Taxonomy" id="1926264"/>
    <lineage>
        <taxon>Eukaryota</taxon>
        <taxon>Fungi</taxon>
        <taxon>Dikarya</taxon>
        <taxon>Ascomycota</taxon>
        <taxon>Pezizomycotina</taxon>
        <taxon>Sordariomycetes</taxon>
        <taxon>Hypocreomycetidae</taxon>
        <taxon>Hypocreales</taxon>
        <taxon>Bionectriaceae</taxon>
        <taxon>Clonostachys</taxon>
    </lineage>
</organism>
<dbReference type="AlphaFoldDB" id="A0AA35LWF7"/>
<proteinExistence type="predicted"/>
<accession>A0AA35LWF7</accession>
<name>A0AA35LWF7_9HYPO</name>
<comment type="caution">
    <text evidence="1">The sequence shown here is derived from an EMBL/GenBank/DDBJ whole genome shotgun (WGS) entry which is preliminary data.</text>
</comment>
<evidence type="ECO:0000313" key="2">
    <source>
        <dbReference type="Proteomes" id="UP001160390"/>
    </source>
</evidence>
<evidence type="ECO:0000313" key="1">
    <source>
        <dbReference type="EMBL" id="CAI6082958.1"/>
    </source>
</evidence>
<keyword evidence="2" id="KW-1185">Reference proteome</keyword>
<sequence>MDNPNAQCPILQLDSDAFCVLASELPDHAKVLLSQTCRGIRRMLQNEKIVPALSAPEHVRLLVHLSRGNPNVWACAECKKQHPVTKSGFQRDSWFSSCPNRRFLRRREGVFNVNYARVQLALKYSRFAIANSRIRSYLDSIMEYESDYHSVEQRHSREEFEWSSRPRVIDGRFLVKHVWDYRMYSASSRPSRLPLISVCNHQRLKRPPEGIVWGEEREQLVRAVQQALSDNRKGIEYCGSCTFCPTDFSVRIFDDGMYVEAWKDFGPEDGPSNPTWASHRLSEAQRTPSDRGSVRRLYYEIH</sequence>
<evidence type="ECO:0008006" key="3">
    <source>
        <dbReference type="Google" id="ProtNLM"/>
    </source>
</evidence>
<dbReference type="EMBL" id="CABFNP030000739">
    <property type="protein sequence ID" value="CAI6082958.1"/>
    <property type="molecule type" value="Genomic_DNA"/>
</dbReference>
<gene>
    <name evidence="1" type="ORF">CCHLO57077_00018077</name>
</gene>
<reference evidence="1" key="1">
    <citation type="submission" date="2023-01" db="EMBL/GenBank/DDBJ databases">
        <authorList>
            <person name="Piombo E."/>
        </authorList>
    </citation>
    <scope>NUCLEOTIDE SEQUENCE</scope>
</reference>
<dbReference type="Proteomes" id="UP001160390">
    <property type="component" value="Unassembled WGS sequence"/>
</dbReference>
<protein>
    <recommendedName>
        <fullName evidence="3">F-box domain-containing protein</fullName>
    </recommendedName>
</protein>